<evidence type="ECO:0000313" key="2">
    <source>
        <dbReference type="EMBL" id="KAJ7686164.1"/>
    </source>
</evidence>
<dbReference type="AlphaFoldDB" id="A0AAD7D9F0"/>
<evidence type="ECO:0000313" key="3">
    <source>
        <dbReference type="Proteomes" id="UP001221757"/>
    </source>
</evidence>
<dbReference type="Proteomes" id="UP001221757">
    <property type="component" value="Unassembled WGS sequence"/>
</dbReference>
<dbReference type="EMBL" id="JARKIE010000098">
    <property type="protein sequence ID" value="KAJ7686164.1"/>
    <property type="molecule type" value="Genomic_DNA"/>
</dbReference>
<gene>
    <name evidence="2" type="ORF">B0H17DRAFT_1137028</name>
</gene>
<organism evidence="2 3">
    <name type="scientific">Mycena rosella</name>
    <name type="common">Pink bonnet</name>
    <name type="synonym">Agaricus rosellus</name>
    <dbReference type="NCBI Taxonomy" id="1033263"/>
    <lineage>
        <taxon>Eukaryota</taxon>
        <taxon>Fungi</taxon>
        <taxon>Dikarya</taxon>
        <taxon>Basidiomycota</taxon>
        <taxon>Agaricomycotina</taxon>
        <taxon>Agaricomycetes</taxon>
        <taxon>Agaricomycetidae</taxon>
        <taxon>Agaricales</taxon>
        <taxon>Marasmiineae</taxon>
        <taxon>Mycenaceae</taxon>
        <taxon>Mycena</taxon>
    </lineage>
</organism>
<protein>
    <submittedName>
        <fullName evidence="2">Uncharacterized protein</fullName>
    </submittedName>
</protein>
<evidence type="ECO:0000256" key="1">
    <source>
        <dbReference type="SAM" id="MobiDB-lite"/>
    </source>
</evidence>
<proteinExistence type="predicted"/>
<name>A0AAD7D9F0_MYCRO</name>
<reference evidence="2" key="1">
    <citation type="submission" date="2023-03" db="EMBL/GenBank/DDBJ databases">
        <title>Massive genome expansion in bonnet fungi (Mycena s.s.) driven by repeated elements and novel gene families across ecological guilds.</title>
        <authorList>
            <consortium name="Lawrence Berkeley National Laboratory"/>
            <person name="Harder C.B."/>
            <person name="Miyauchi S."/>
            <person name="Viragh M."/>
            <person name="Kuo A."/>
            <person name="Thoen E."/>
            <person name="Andreopoulos B."/>
            <person name="Lu D."/>
            <person name="Skrede I."/>
            <person name="Drula E."/>
            <person name="Henrissat B."/>
            <person name="Morin E."/>
            <person name="Kohler A."/>
            <person name="Barry K."/>
            <person name="LaButti K."/>
            <person name="Morin E."/>
            <person name="Salamov A."/>
            <person name="Lipzen A."/>
            <person name="Mereny Z."/>
            <person name="Hegedus B."/>
            <person name="Baldrian P."/>
            <person name="Stursova M."/>
            <person name="Weitz H."/>
            <person name="Taylor A."/>
            <person name="Grigoriev I.V."/>
            <person name="Nagy L.G."/>
            <person name="Martin F."/>
            <person name="Kauserud H."/>
        </authorList>
    </citation>
    <scope>NUCLEOTIDE SEQUENCE</scope>
    <source>
        <strain evidence="2">CBHHK067</strain>
    </source>
</reference>
<feature type="region of interest" description="Disordered" evidence="1">
    <location>
        <begin position="69"/>
        <end position="101"/>
    </location>
</feature>
<comment type="caution">
    <text evidence="2">The sequence shown here is derived from an EMBL/GenBank/DDBJ whole genome shotgun (WGS) entry which is preliminary data.</text>
</comment>
<sequence length="127" mass="13680">MATHTHYRTASVIATPPSRPKRLSLASLASLDTIGSYTGSRISTDSPIVITTTVTTTTCTFPAPALPPFATSLGSDDPLPRPRRGAPPVAPARAPEERRKRSVLRKMCRALGLERTVRDPALCEGWE</sequence>
<keyword evidence="3" id="KW-1185">Reference proteome</keyword>
<accession>A0AAD7D9F0</accession>